<proteinExistence type="predicted"/>
<dbReference type="GO" id="GO:0003676">
    <property type="term" value="F:nucleic acid binding"/>
    <property type="evidence" value="ECO:0007669"/>
    <property type="project" value="InterPro"/>
</dbReference>
<accession>E9J8H4</accession>
<gene>
    <name evidence="1" type="ORF">SINV_09327</name>
</gene>
<organism>
    <name type="scientific">Solenopsis invicta</name>
    <name type="common">Red imported fire ant</name>
    <name type="synonym">Solenopsis wagneri</name>
    <dbReference type="NCBI Taxonomy" id="13686"/>
    <lineage>
        <taxon>Eukaryota</taxon>
        <taxon>Metazoa</taxon>
        <taxon>Ecdysozoa</taxon>
        <taxon>Arthropoda</taxon>
        <taxon>Hexapoda</taxon>
        <taxon>Insecta</taxon>
        <taxon>Pterygota</taxon>
        <taxon>Neoptera</taxon>
        <taxon>Endopterygota</taxon>
        <taxon>Hymenoptera</taxon>
        <taxon>Apocrita</taxon>
        <taxon>Aculeata</taxon>
        <taxon>Formicoidea</taxon>
        <taxon>Formicidae</taxon>
        <taxon>Myrmicinae</taxon>
        <taxon>Solenopsis</taxon>
    </lineage>
</organism>
<dbReference type="HOGENOM" id="CLU_2256859_0_0_1"/>
<dbReference type="InterPro" id="IPR036397">
    <property type="entry name" value="RNaseH_sf"/>
</dbReference>
<feature type="non-terminal residue" evidence="1">
    <location>
        <position position="1"/>
    </location>
</feature>
<name>E9J8H4_SOLIN</name>
<dbReference type="EMBL" id="GL769025">
    <property type="protein sequence ID" value="EFZ10886.1"/>
    <property type="molecule type" value="Genomic_DNA"/>
</dbReference>
<protein>
    <submittedName>
        <fullName evidence="1">Uncharacterized protein</fullName>
    </submittedName>
</protein>
<dbReference type="AlphaFoldDB" id="E9J8H4"/>
<evidence type="ECO:0000313" key="1">
    <source>
        <dbReference type="EMBL" id="EFZ10886.1"/>
    </source>
</evidence>
<feature type="non-terminal residue" evidence="1">
    <location>
        <position position="104"/>
    </location>
</feature>
<dbReference type="Gene3D" id="3.30.420.10">
    <property type="entry name" value="Ribonuclease H-like superfamily/Ribonuclease H"/>
    <property type="match status" value="1"/>
</dbReference>
<reference evidence="1" key="1">
    <citation type="journal article" date="2011" name="Proc. Natl. Acad. Sci. U.S.A.">
        <title>The genome of the fire ant Solenopsis invicta.</title>
        <authorList>
            <person name="Wurm Y."/>
            <person name="Wang J."/>
            <person name="Riba-Grognuz O."/>
            <person name="Corona M."/>
            <person name="Nygaard S."/>
            <person name="Hunt B.G."/>
            <person name="Ingram K.K."/>
            <person name="Falquet L."/>
            <person name="Nipitwattanaphon M."/>
            <person name="Gotzek D."/>
            <person name="Dijkstra M.B."/>
            <person name="Oettler J."/>
            <person name="Comtesse F."/>
            <person name="Shih C.J."/>
            <person name="Wu W.J."/>
            <person name="Yang C.C."/>
            <person name="Thomas J."/>
            <person name="Beaudoing E."/>
            <person name="Pradervand S."/>
            <person name="Flegel V."/>
            <person name="Cook E.D."/>
            <person name="Fabbretti R."/>
            <person name="Stockinger H."/>
            <person name="Long L."/>
            <person name="Farmerie W.G."/>
            <person name="Oakey J."/>
            <person name="Boomsma J.J."/>
            <person name="Pamilo P."/>
            <person name="Yi S.V."/>
            <person name="Heinze J."/>
            <person name="Goodisman M.A."/>
            <person name="Farinelli L."/>
            <person name="Harshman K."/>
            <person name="Hulo N."/>
            <person name="Cerutti L."/>
            <person name="Xenarios I."/>
            <person name="Shoemaker D."/>
            <person name="Keller L."/>
        </authorList>
    </citation>
    <scope>NUCLEOTIDE SEQUENCE [LARGE SCALE GENOMIC DNA]</scope>
</reference>
<sequence>CEYKEAYDISTFHLFQPILQASPYLTTLDWSIWPDTLACKIPGLNPLDFFCGNTARKKYTELNDKLHYAIWFIEDAVMERMQTNLLRRMRACITMEGEHFEHLL</sequence>